<evidence type="ECO:0000259" key="6">
    <source>
        <dbReference type="Pfam" id="PF05922"/>
    </source>
</evidence>
<dbReference type="Pfam" id="PF17766">
    <property type="entry name" value="fn3_6"/>
    <property type="match status" value="1"/>
</dbReference>
<proteinExistence type="inferred from homology"/>
<feature type="active site" description="Charge relay system" evidence="3">
    <location>
        <position position="491"/>
    </location>
</feature>
<name>K3ZZT2_SETIT</name>
<dbReference type="InterPro" id="IPR000209">
    <property type="entry name" value="Peptidase_S8/S53_dom"/>
</dbReference>
<dbReference type="Gramene" id="KQL22842">
    <property type="protein sequence ID" value="KQL22842"/>
    <property type="gene ID" value="SETIT_032117mg"/>
</dbReference>
<dbReference type="GO" id="GO:0004252">
    <property type="term" value="F:serine-type endopeptidase activity"/>
    <property type="evidence" value="ECO:0000318"/>
    <property type="project" value="GO_Central"/>
</dbReference>
<dbReference type="eggNOG" id="ENOG502QRA7">
    <property type="taxonomic scope" value="Eukaryota"/>
</dbReference>
<comment type="similarity">
    <text evidence="1 3">Belongs to the peptidase S8 family.</text>
</comment>
<dbReference type="Proteomes" id="UP000004995">
    <property type="component" value="Unassembled WGS sequence"/>
</dbReference>
<evidence type="ECO:0000256" key="1">
    <source>
        <dbReference type="ARBA" id="ARBA00011073"/>
    </source>
</evidence>
<feature type="domain" description="Subtilisin-like protease fibronectin type-III" evidence="7">
    <location>
        <begin position="579"/>
        <end position="668"/>
    </location>
</feature>
<keyword evidence="3" id="KW-0645">Protease</keyword>
<dbReference type="InterPro" id="IPR036852">
    <property type="entry name" value="Peptidase_S8/S53_dom_sf"/>
</dbReference>
<feature type="domain" description="Inhibitor I9" evidence="6">
    <location>
        <begin position="55"/>
        <end position="148"/>
    </location>
</feature>
<evidence type="ECO:0000256" key="4">
    <source>
        <dbReference type="SAM" id="SignalP"/>
    </source>
</evidence>
<dbReference type="GO" id="GO:0006508">
    <property type="term" value="P:proteolysis"/>
    <property type="evidence" value="ECO:0007669"/>
    <property type="project" value="UniProtKB-KW"/>
</dbReference>
<dbReference type="PROSITE" id="PS51892">
    <property type="entry name" value="SUBTILASE"/>
    <property type="match status" value="1"/>
</dbReference>
<feature type="signal peptide" evidence="4">
    <location>
        <begin position="1"/>
        <end position="20"/>
    </location>
</feature>
<dbReference type="Gene3D" id="3.30.70.80">
    <property type="entry name" value="Peptidase S8 propeptide/proteinase inhibitor I9"/>
    <property type="match status" value="1"/>
</dbReference>
<dbReference type="GO" id="GO:0005576">
    <property type="term" value="C:extracellular region"/>
    <property type="evidence" value="ECO:0000318"/>
    <property type="project" value="GO_Central"/>
</dbReference>
<dbReference type="InterPro" id="IPR037045">
    <property type="entry name" value="S8pro/Inhibitor_I9_sf"/>
</dbReference>
<evidence type="ECO:0000256" key="3">
    <source>
        <dbReference type="PROSITE-ProRule" id="PRU01240"/>
    </source>
</evidence>
<dbReference type="InterPro" id="IPR045051">
    <property type="entry name" value="SBT"/>
</dbReference>
<dbReference type="Gene3D" id="2.60.40.2310">
    <property type="match status" value="1"/>
</dbReference>
<protein>
    <recommendedName>
        <fullName evidence="10">Subtilisin-like protease</fullName>
    </recommendedName>
</protein>
<accession>K3ZZT2</accession>
<reference evidence="8" key="2">
    <citation type="submission" date="2018-08" db="UniProtKB">
        <authorList>
            <consortium name="EnsemblPlants"/>
        </authorList>
    </citation>
    <scope>IDENTIFICATION</scope>
    <source>
        <strain evidence="8">Yugu1</strain>
    </source>
</reference>
<dbReference type="InParanoid" id="K3ZZT2"/>
<dbReference type="Gene3D" id="3.50.30.30">
    <property type="match status" value="1"/>
</dbReference>
<evidence type="ECO:0000259" key="7">
    <source>
        <dbReference type="Pfam" id="PF17766"/>
    </source>
</evidence>
<dbReference type="EnsemblPlants" id="KQL22842">
    <property type="protein sequence ID" value="KQL22842"/>
    <property type="gene ID" value="SETIT_032117mg"/>
</dbReference>
<evidence type="ECO:0000313" key="9">
    <source>
        <dbReference type="Proteomes" id="UP000004995"/>
    </source>
</evidence>
<keyword evidence="3" id="KW-0720">Serine protease</keyword>
<feature type="domain" description="Peptidase S8/S53" evidence="5">
    <location>
        <begin position="207"/>
        <end position="542"/>
    </location>
</feature>
<reference evidence="9" key="1">
    <citation type="journal article" date="2012" name="Nat. Biotechnol.">
        <title>Reference genome sequence of the model plant Setaria.</title>
        <authorList>
            <person name="Bennetzen J.L."/>
            <person name="Schmutz J."/>
            <person name="Wang H."/>
            <person name="Percifield R."/>
            <person name="Hawkins J."/>
            <person name="Pontaroli A.C."/>
            <person name="Estep M."/>
            <person name="Feng L."/>
            <person name="Vaughn J.N."/>
            <person name="Grimwood J."/>
            <person name="Jenkins J."/>
            <person name="Barry K."/>
            <person name="Lindquist E."/>
            <person name="Hellsten U."/>
            <person name="Deshpande S."/>
            <person name="Wang X."/>
            <person name="Wu X."/>
            <person name="Mitros T."/>
            <person name="Triplett J."/>
            <person name="Yang X."/>
            <person name="Ye C.Y."/>
            <person name="Mauro-Herrera M."/>
            <person name="Wang L."/>
            <person name="Li P."/>
            <person name="Sharma M."/>
            <person name="Sharma R."/>
            <person name="Ronald P.C."/>
            <person name="Panaud O."/>
            <person name="Kellogg E.A."/>
            <person name="Brutnell T.P."/>
            <person name="Doust A.N."/>
            <person name="Tuskan G.A."/>
            <person name="Rokhsar D."/>
            <person name="Devos K.M."/>
        </authorList>
    </citation>
    <scope>NUCLEOTIDE SEQUENCE [LARGE SCALE GENOMIC DNA]</scope>
    <source>
        <strain evidence="9">cv. Yugu1</strain>
    </source>
</reference>
<evidence type="ECO:0008006" key="10">
    <source>
        <dbReference type="Google" id="ProtNLM"/>
    </source>
</evidence>
<dbReference type="Pfam" id="PF00082">
    <property type="entry name" value="Peptidase_S8"/>
    <property type="match status" value="1"/>
</dbReference>
<feature type="active site" description="Charge relay system" evidence="3">
    <location>
        <position position="208"/>
    </location>
</feature>
<feature type="active site" description="Charge relay system" evidence="3">
    <location>
        <position position="179"/>
    </location>
</feature>
<feature type="chain" id="PRO_5010128427" description="Subtilisin-like protease" evidence="4">
    <location>
        <begin position="21"/>
        <end position="678"/>
    </location>
</feature>
<dbReference type="Gene3D" id="3.40.50.200">
    <property type="entry name" value="Peptidase S8/S53 domain"/>
    <property type="match status" value="1"/>
</dbReference>
<sequence length="678" mass="71337">MGWLRDRLLLVALFAASLSCAPQTGDGDGAQVIEATPHVRMLETIMLVMTDEQVYVVFLGHLPESGSLEYGGPSAVEAAHHDLLSQVLDDGRKHHKAKPMVLPLAALILHSYKRSLNGFAARLTEQEAQKLSSMEGIVSVFPSRTHELLTTRSWDFLGLPQTPPEAMPLEGEVIVGMLDCSVKIIGARMYGIGPNNSTGLSLLDKGGHRSHTTSIVAGRVVGEVCHGRGCRDVDVLAAFDNTITDGVEVISFSVGNAVPLQYFEDAGAIGSFHAMRRGVLTSATDSNSGLDGGHVCNVAPWMLSFAASGIDPRFVDKIILGNGKTIVNGLNTFPMLQNAPLVFPINGTCEPDGLAGGSYEGKIVLCPADNSGDPNDGAGPFMAGADGAVIVGHYPNLSQAVVLPALVVTQDSGTYRDDVRSQAPISASFSSPGPNLITPGILKEPNSLQRSQSSPLHPGLDIIASWTPLSSPTGEPVDNRKVLYNIESGTSMAWTHASGAAAYVKSHRRDWSPAMIISALITTATPMNTPGNAGSNELKYGAGQLNPSKAPDPGLVYDASERDYVAMLCAQGYNATQLALNFSVGFARTVTNVGASPGAVYVAKVVLHGARSNLAVGVSPDRLEFSKQKRTASFGVSISGEALAADEVVSAAVVWCDGEHEVRSPVVVYTVSAGVHHF</sequence>
<dbReference type="InterPro" id="IPR041469">
    <property type="entry name" value="Subtilisin-like_FN3"/>
</dbReference>
<evidence type="ECO:0000313" key="8">
    <source>
        <dbReference type="EnsemblPlants" id="KQL22842"/>
    </source>
</evidence>
<dbReference type="SUPFAM" id="SSF52743">
    <property type="entry name" value="Subtilisin-like"/>
    <property type="match status" value="1"/>
</dbReference>
<dbReference type="AlphaFoldDB" id="K3ZZT2"/>
<dbReference type="HOGENOM" id="CLU_000625_4_3_1"/>
<keyword evidence="9" id="KW-1185">Reference proteome</keyword>
<keyword evidence="2 4" id="KW-0732">Signal</keyword>
<dbReference type="PANTHER" id="PTHR10795">
    <property type="entry name" value="PROPROTEIN CONVERTASE SUBTILISIN/KEXIN"/>
    <property type="match status" value="1"/>
</dbReference>
<dbReference type="STRING" id="4555.K3ZZT2"/>
<dbReference type="EMBL" id="AGNK02000731">
    <property type="status" value="NOT_ANNOTATED_CDS"/>
    <property type="molecule type" value="Genomic_DNA"/>
</dbReference>
<dbReference type="Pfam" id="PF05922">
    <property type="entry name" value="Inhibitor_I9"/>
    <property type="match status" value="1"/>
</dbReference>
<dbReference type="InterPro" id="IPR010259">
    <property type="entry name" value="S8pro/Inhibitor_I9"/>
</dbReference>
<evidence type="ECO:0000259" key="5">
    <source>
        <dbReference type="Pfam" id="PF00082"/>
    </source>
</evidence>
<keyword evidence="3" id="KW-0378">Hydrolase</keyword>
<dbReference type="PROSITE" id="PS51257">
    <property type="entry name" value="PROKAR_LIPOPROTEIN"/>
    <property type="match status" value="1"/>
</dbReference>
<organism evidence="8 9">
    <name type="scientific">Setaria italica</name>
    <name type="common">Foxtail millet</name>
    <name type="synonym">Panicum italicum</name>
    <dbReference type="NCBI Taxonomy" id="4555"/>
    <lineage>
        <taxon>Eukaryota</taxon>
        <taxon>Viridiplantae</taxon>
        <taxon>Streptophyta</taxon>
        <taxon>Embryophyta</taxon>
        <taxon>Tracheophyta</taxon>
        <taxon>Spermatophyta</taxon>
        <taxon>Magnoliopsida</taxon>
        <taxon>Liliopsida</taxon>
        <taxon>Poales</taxon>
        <taxon>Poaceae</taxon>
        <taxon>PACMAD clade</taxon>
        <taxon>Panicoideae</taxon>
        <taxon>Panicodae</taxon>
        <taxon>Paniceae</taxon>
        <taxon>Cenchrinae</taxon>
        <taxon>Setaria</taxon>
    </lineage>
</organism>
<dbReference type="OMA" id="DNRTYEG"/>
<evidence type="ECO:0000256" key="2">
    <source>
        <dbReference type="ARBA" id="ARBA00022729"/>
    </source>
</evidence>